<evidence type="ECO:0000313" key="2">
    <source>
        <dbReference type="Proteomes" id="UP000789920"/>
    </source>
</evidence>
<comment type="caution">
    <text evidence="1">The sequence shown here is derived from an EMBL/GenBank/DDBJ whole genome shotgun (WGS) entry which is preliminary data.</text>
</comment>
<gene>
    <name evidence="1" type="ORF">RPERSI_LOCUS24460</name>
</gene>
<feature type="non-terminal residue" evidence="1">
    <location>
        <position position="212"/>
    </location>
</feature>
<protein>
    <submittedName>
        <fullName evidence="1">33141_t:CDS:1</fullName>
    </submittedName>
</protein>
<dbReference type="EMBL" id="CAJVQC010078619">
    <property type="protein sequence ID" value="CAG8816470.1"/>
    <property type="molecule type" value="Genomic_DNA"/>
</dbReference>
<accession>A0ACA9RXW5</accession>
<proteinExistence type="predicted"/>
<sequence>TVIEIYINDQSLTVLIAETNFSLERLPELGDNIYEAIESIHDLKLYCVSICQLGTLPRFWKNGKKLLNPMLCKKAFEYGKLSVMHVKMNVADTIIDLPIGEDSITGVWGPSSSTARQELTKELSVIRRPQVTRVEIPQEVIDERSGSNMLKFRSIVDVLLWRCQALPDEDSYKLIDRTGKETKVLTWKKLSNKIATVANYLQKKGCKAGDHA</sequence>
<dbReference type="Proteomes" id="UP000789920">
    <property type="component" value="Unassembled WGS sequence"/>
</dbReference>
<organism evidence="1 2">
    <name type="scientific">Racocetra persica</name>
    <dbReference type="NCBI Taxonomy" id="160502"/>
    <lineage>
        <taxon>Eukaryota</taxon>
        <taxon>Fungi</taxon>
        <taxon>Fungi incertae sedis</taxon>
        <taxon>Mucoromycota</taxon>
        <taxon>Glomeromycotina</taxon>
        <taxon>Glomeromycetes</taxon>
        <taxon>Diversisporales</taxon>
        <taxon>Gigasporaceae</taxon>
        <taxon>Racocetra</taxon>
    </lineage>
</organism>
<name>A0ACA9RXW5_9GLOM</name>
<evidence type="ECO:0000313" key="1">
    <source>
        <dbReference type="EMBL" id="CAG8816470.1"/>
    </source>
</evidence>
<reference evidence="1" key="1">
    <citation type="submission" date="2021-06" db="EMBL/GenBank/DDBJ databases">
        <authorList>
            <person name="Kallberg Y."/>
            <person name="Tangrot J."/>
            <person name="Rosling A."/>
        </authorList>
    </citation>
    <scope>NUCLEOTIDE SEQUENCE</scope>
    <source>
        <strain evidence="1">MA461A</strain>
    </source>
</reference>
<feature type="non-terminal residue" evidence="1">
    <location>
        <position position="1"/>
    </location>
</feature>
<keyword evidence="2" id="KW-1185">Reference proteome</keyword>